<accession>A0A928V724</accession>
<sequence>MVSKAKNALKVEAVGVSTARPVASLSEKLARGDVMAAACPSREVLQHLTSRWGVLVLIALLPGTRRFSALRREIGGVSERMLAQTLQWLEGDGMVNRHSFNTVPPHVEYTLTPLGEQAAEKVQDLADWLEVNLPAILQSRESLQSVDVPASV</sequence>
<dbReference type="Proteomes" id="UP000652567">
    <property type="component" value="Unassembled WGS sequence"/>
</dbReference>
<dbReference type="AlphaFoldDB" id="A0A928V724"/>
<dbReference type="RefSeq" id="WP_193909970.1">
    <property type="nucleotide sequence ID" value="NZ_PRDL01000001.1"/>
</dbReference>
<dbReference type="Gene3D" id="1.10.10.10">
    <property type="entry name" value="Winged helix-like DNA-binding domain superfamily/Winged helix DNA-binding domain"/>
    <property type="match status" value="1"/>
</dbReference>
<feature type="domain" description="HTH hxlR-type" evidence="4">
    <location>
        <begin position="39"/>
        <end position="137"/>
    </location>
</feature>
<keyword evidence="6" id="KW-1185">Reference proteome</keyword>
<dbReference type="InterPro" id="IPR036388">
    <property type="entry name" value="WH-like_DNA-bd_sf"/>
</dbReference>
<keyword evidence="2" id="KW-0238">DNA-binding</keyword>
<evidence type="ECO:0000256" key="1">
    <source>
        <dbReference type="ARBA" id="ARBA00023015"/>
    </source>
</evidence>
<evidence type="ECO:0000256" key="3">
    <source>
        <dbReference type="ARBA" id="ARBA00023163"/>
    </source>
</evidence>
<dbReference type="InterPro" id="IPR036390">
    <property type="entry name" value="WH_DNA-bd_sf"/>
</dbReference>
<dbReference type="PANTHER" id="PTHR33204:SF37">
    <property type="entry name" value="HTH-TYPE TRANSCRIPTIONAL REGULATOR YODB"/>
    <property type="match status" value="1"/>
</dbReference>
<evidence type="ECO:0000256" key="2">
    <source>
        <dbReference type="ARBA" id="ARBA00023125"/>
    </source>
</evidence>
<dbReference type="SUPFAM" id="SSF46785">
    <property type="entry name" value="Winged helix' DNA-binding domain"/>
    <property type="match status" value="1"/>
</dbReference>
<dbReference type="PANTHER" id="PTHR33204">
    <property type="entry name" value="TRANSCRIPTIONAL REGULATOR, MARR FAMILY"/>
    <property type="match status" value="1"/>
</dbReference>
<dbReference type="Pfam" id="PF01638">
    <property type="entry name" value="HxlR"/>
    <property type="match status" value="1"/>
</dbReference>
<evidence type="ECO:0000313" key="5">
    <source>
        <dbReference type="EMBL" id="MBE8717857.1"/>
    </source>
</evidence>
<dbReference type="PROSITE" id="PS51118">
    <property type="entry name" value="HTH_HXLR"/>
    <property type="match status" value="1"/>
</dbReference>
<dbReference type="InterPro" id="IPR002577">
    <property type="entry name" value="HTH_HxlR"/>
</dbReference>
<gene>
    <name evidence="5" type="ORF">C4F51_11740</name>
</gene>
<dbReference type="GO" id="GO:0003677">
    <property type="term" value="F:DNA binding"/>
    <property type="evidence" value="ECO:0007669"/>
    <property type="project" value="UniProtKB-KW"/>
</dbReference>
<comment type="caution">
    <text evidence="5">The sequence shown here is derived from an EMBL/GenBank/DDBJ whole genome shotgun (WGS) entry which is preliminary data.</text>
</comment>
<evidence type="ECO:0000313" key="6">
    <source>
        <dbReference type="Proteomes" id="UP000652567"/>
    </source>
</evidence>
<proteinExistence type="predicted"/>
<name>A0A928V724_9GAMM</name>
<keyword evidence="1" id="KW-0805">Transcription regulation</keyword>
<dbReference type="EMBL" id="PRDL01000001">
    <property type="protein sequence ID" value="MBE8717857.1"/>
    <property type="molecule type" value="Genomic_DNA"/>
</dbReference>
<reference evidence="5" key="1">
    <citation type="submission" date="2018-07" db="EMBL/GenBank/DDBJ databases">
        <title>Genome assembly of strain Ka43.</title>
        <authorList>
            <person name="Kukolya J."/>
            <person name="Nagy I."/>
            <person name="Horvath B."/>
            <person name="Toth A."/>
        </authorList>
    </citation>
    <scope>NUCLEOTIDE SEQUENCE</scope>
    <source>
        <strain evidence="5">KB43</strain>
    </source>
</reference>
<protein>
    <submittedName>
        <fullName evidence="5">Transcriptional regulator</fullName>
    </submittedName>
</protein>
<keyword evidence="3" id="KW-0804">Transcription</keyword>
<organism evidence="5 6">
    <name type="scientific">Cellvibrio polysaccharolyticus</name>
    <dbReference type="NCBI Taxonomy" id="2082724"/>
    <lineage>
        <taxon>Bacteria</taxon>
        <taxon>Pseudomonadati</taxon>
        <taxon>Pseudomonadota</taxon>
        <taxon>Gammaproteobacteria</taxon>
        <taxon>Cellvibrionales</taxon>
        <taxon>Cellvibrionaceae</taxon>
        <taxon>Cellvibrio</taxon>
    </lineage>
</organism>
<evidence type="ECO:0000259" key="4">
    <source>
        <dbReference type="PROSITE" id="PS51118"/>
    </source>
</evidence>